<evidence type="ECO:0000256" key="16">
    <source>
        <dbReference type="PIRNR" id="PIRNR000381"/>
    </source>
</evidence>
<evidence type="ECO:0000256" key="6">
    <source>
        <dbReference type="ARBA" id="ARBA00022603"/>
    </source>
</evidence>
<dbReference type="Gene3D" id="1.10.1240.10">
    <property type="entry name" value="Methionine synthase domain"/>
    <property type="match status" value="1"/>
</dbReference>
<feature type="binding site" evidence="18">
    <location>
        <begin position="842"/>
        <end position="846"/>
    </location>
    <ligand>
        <name>methylcob(III)alamin</name>
        <dbReference type="ChEBI" id="CHEBI:28115"/>
    </ligand>
</feature>
<dbReference type="Pfam" id="PF02574">
    <property type="entry name" value="S-methyl_trans"/>
    <property type="match status" value="1"/>
</dbReference>
<comment type="cofactor">
    <cofactor evidence="1 16 19">
        <name>Zn(2+)</name>
        <dbReference type="ChEBI" id="CHEBI:29105"/>
    </cofactor>
</comment>
<keyword evidence="26" id="KW-1185">Reference proteome</keyword>
<comment type="function">
    <text evidence="16">Catalyzes the transfer of a methyl group from methyl-cobalamin to homocysteine, yielding enzyme-bound cob(I)alamin and methionine. Subsequently, remethylates the cofactor using methyltetrahydrofolate.</text>
</comment>
<dbReference type="GO" id="GO:0008270">
    <property type="term" value="F:zinc ion binding"/>
    <property type="evidence" value="ECO:0007669"/>
    <property type="project" value="UniProtKB-UniRule"/>
</dbReference>
<evidence type="ECO:0000256" key="1">
    <source>
        <dbReference type="ARBA" id="ARBA00001947"/>
    </source>
</evidence>
<dbReference type="Pfam" id="PF00809">
    <property type="entry name" value="Pterin_bind"/>
    <property type="match status" value="1"/>
</dbReference>
<dbReference type="InterPro" id="IPR006158">
    <property type="entry name" value="Cobalamin-bd"/>
</dbReference>
<dbReference type="Gene3D" id="3.20.20.330">
    <property type="entry name" value="Homocysteine-binding-like domain"/>
    <property type="match status" value="1"/>
</dbReference>
<dbReference type="SUPFAM" id="SSF56507">
    <property type="entry name" value="Methionine synthase activation domain-like"/>
    <property type="match status" value="1"/>
</dbReference>
<dbReference type="PROSITE" id="PS50974">
    <property type="entry name" value="ADOMET_ACTIVATION"/>
    <property type="match status" value="1"/>
</dbReference>
<dbReference type="GO" id="GO:0031419">
    <property type="term" value="F:cobalamin binding"/>
    <property type="evidence" value="ECO:0007669"/>
    <property type="project" value="UniProtKB-UniRule"/>
</dbReference>
<evidence type="ECO:0000259" key="24">
    <source>
        <dbReference type="PROSITE" id="PS51337"/>
    </source>
</evidence>
<feature type="domain" description="Pterin-binding" evidence="21">
    <location>
        <begin position="426"/>
        <end position="687"/>
    </location>
</feature>
<feature type="binding site" evidence="18">
    <location>
        <position position="1224"/>
    </location>
    <ligand>
        <name>S-adenosyl-L-methionine</name>
        <dbReference type="ChEBI" id="CHEBI:59789"/>
    </ligand>
</feature>
<dbReference type="InterPro" id="IPR037010">
    <property type="entry name" value="VitB12-dep_Met_synth_activ_sf"/>
</dbReference>
<dbReference type="Gene3D" id="1.10.288.10">
    <property type="entry name" value="Cobalamin-dependent Methionine Synthase, domain 2"/>
    <property type="match status" value="1"/>
</dbReference>
<dbReference type="InterPro" id="IPR000489">
    <property type="entry name" value="Pterin-binding_dom"/>
</dbReference>
<keyword evidence="8 16" id="KW-0846">Cobalamin</keyword>
<evidence type="ECO:0000256" key="12">
    <source>
        <dbReference type="ARBA" id="ARBA00022737"/>
    </source>
</evidence>
<feature type="binding site" evidence="18">
    <location>
        <position position="1032"/>
    </location>
    <ligand>
        <name>S-adenosyl-L-methionine</name>
        <dbReference type="ChEBI" id="CHEBI:59789"/>
    </ligand>
</feature>
<evidence type="ECO:0000256" key="11">
    <source>
        <dbReference type="ARBA" id="ARBA00022723"/>
    </source>
</evidence>
<feature type="binding site" evidence="17 19">
    <location>
        <position position="381"/>
    </location>
    <ligand>
        <name>Zn(2+)</name>
        <dbReference type="ChEBI" id="CHEBI:29105"/>
    </ligand>
</feature>
<proteinExistence type="inferred from homology"/>
<dbReference type="PROSITE" id="PS51337">
    <property type="entry name" value="B12_BINDING_NTER"/>
    <property type="match status" value="1"/>
</dbReference>
<evidence type="ECO:0000256" key="4">
    <source>
        <dbReference type="ARBA" id="ARBA00010398"/>
    </source>
</evidence>
<keyword evidence="6 16" id="KW-0489">Methyltransferase</keyword>
<evidence type="ECO:0000259" key="20">
    <source>
        <dbReference type="PROSITE" id="PS50970"/>
    </source>
</evidence>
<dbReference type="GO" id="GO:0008705">
    <property type="term" value="F:methionine synthase activity"/>
    <property type="evidence" value="ECO:0007669"/>
    <property type="project" value="UniProtKB-UniRule"/>
</dbReference>
<dbReference type="InterPro" id="IPR003726">
    <property type="entry name" value="HCY_dom"/>
</dbReference>
<dbReference type="CDD" id="cd02069">
    <property type="entry name" value="methionine_synthase_B12_BD"/>
    <property type="match status" value="1"/>
</dbReference>
<evidence type="ECO:0000259" key="22">
    <source>
        <dbReference type="PROSITE" id="PS50974"/>
    </source>
</evidence>
<dbReference type="InterPro" id="IPR036724">
    <property type="entry name" value="Cobalamin-bd_sf"/>
</dbReference>
<feature type="domain" description="B12-binding" evidence="23">
    <location>
        <begin position="832"/>
        <end position="966"/>
    </location>
</feature>
<dbReference type="InterPro" id="IPR004223">
    <property type="entry name" value="VitB12-dep_Met_synth_activ_dom"/>
</dbReference>
<dbReference type="Pfam" id="PF02965">
    <property type="entry name" value="Met_synt_B12"/>
    <property type="match status" value="1"/>
</dbReference>
<dbReference type="FunFam" id="3.20.20.20:FF:000002">
    <property type="entry name" value="Methionine synthase"/>
    <property type="match status" value="1"/>
</dbReference>
<dbReference type="NCBIfam" id="TIGR02082">
    <property type="entry name" value="metH"/>
    <property type="match status" value="1"/>
</dbReference>
<evidence type="ECO:0000256" key="9">
    <source>
        <dbReference type="ARBA" id="ARBA00022679"/>
    </source>
</evidence>
<keyword evidence="13 16" id="KW-0862">Zinc</keyword>
<sequence>MSPPNPLLFVVFGGVNVEAHQVDVAPRLRCGKQLLAHSMIYCFLWSSYYSLPSFTHLLPAQPHLSAMQGKRSPVFEELENLFQQRILVLDGGMGTMLQRYKLDENDFRGEEFKNSTKDLKGNNDLLCLTQPAKVRDVHYAYAIAGADMLETNTFNSQAVSQSDYETQHLVRRINLAAAKICRAAAEQAGCETGRRIFVAGVLGPLNRTASISPSVERPDYRNITYDEIVAAYTEQATALLDGGVDVLLIETIFDSLNAKAALFAVNTLFDEKGYRRVPIMVSGTITDLSGRTLSGQTVDAFYSSMRHGNIISIGLNCALGCREMRPYIKHLGEISEGYVTCHPNAGLPNAMGEYDELPEDMARDIRDFAENGWVNLVGGCCGTTPDHIRAIAMAVKDIPPRRRGLPSTTMVISGLEALHFTNHIGFCNIGERCNISGSLRFKRLLKEGKWEECLAVARQQVEEGAMVLDVNVDDGLIDGVTAMTRFLNMVASDPEVARVPIMIDSSKFHVIEAGLKCIQGTPIVNSISLKVGEEEFLRQARLIRRYGAAVVVMAFDENGQAADYASKTRICKRAYDLLVADGFPPESIVFDPNVLTICTGMEEHNNYAVDFMNAAAWIKANLPRAKVSGGISNLSFSFRGFETIRMAMHSAFLKKMITDGSLDMAIVNAGALPVYTDIKPDLLQLVEDAIYNRTPDSSERVLEYAERLKAEKASGGGAEDVKAPKEDEWRKASVEERLSHALIKGIVEFIEDDVEEARTCGKYERPLHIIEGPLMSGMGKVGELFGSGKMFLPQVIKSARVMKKAVAVLVPYMEAEKAAVMANTRGASTLQAKRVLMATVKGDVHDIGKNIVGVVLGCNSYEVIDLGVMVSCEKILAAAREHNVDVIGLSGLITPSLDEMVHVAKEMKRMGFEIPLMVGGATTSKQHTAVKIQPHYAKTVHVLDASKAVVTVSDMLGGNKEEFWEEVHETYEEIAEDYLANLKDRVYKPLAFCRENALKIDFVANPPAPRPRKLGNITISDYSLEVIASRIDWNPFFSVWQVRGTYPNRGFPKLFNCPTVGAEAKRLFDDAQAMLKDIIATRSFRAKAIVTLMPVNSIGDDIEVYKDDTRKEKTATFFGLRQQAEKERGEPYLCISDFIAPKGVAPDYLGSLVVGIFGAETMSEQYEKDNDSYRSIMIKALADRCAEAFTEEVHRIIRTDLWGYVEEETAETADLIQMQYQGIRPAPGYPSQPDHTEMATMWRIGEVEERTGVKLSESYAMMPAASVSALVFAHAQSKYFAVGKIQKDQVKDYAERKGWNLDQAERQLSSSLAYS</sequence>
<dbReference type="SMART" id="SM01018">
    <property type="entry name" value="B12-binding_2"/>
    <property type="match status" value="1"/>
</dbReference>
<dbReference type="CDD" id="cd00740">
    <property type="entry name" value="MeTr"/>
    <property type="match status" value="1"/>
</dbReference>
<name>A0A640KAI5_LEITA</name>
<feature type="binding site" evidence="18">
    <location>
        <begin position="1279"/>
        <end position="1280"/>
    </location>
    <ligand>
        <name>S-adenosyl-L-methionine</name>
        <dbReference type="ChEBI" id="CHEBI:59789"/>
    </ligand>
</feature>
<dbReference type="InterPro" id="IPR011005">
    <property type="entry name" value="Dihydropteroate_synth-like_sf"/>
</dbReference>
<evidence type="ECO:0000313" key="25">
    <source>
        <dbReference type="EMBL" id="GET86004.1"/>
    </source>
</evidence>
<protein>
    <recommendedName>
        <fullName evidence="5 16">Methionine synthase</fullName>
        <ecNumber evidence="5 16">2.1.1.13</ecNumber>
    </recommendedName>
    <alternativeName>
        <fullName evidence="16">5-methyltetrahydrofolate--homocysteine methyltransferase</fullName>
    </alternativeName>
</protein>
<keyword evidence="7 16" id="KW-0028">Amino-acid biosynthesis</keyword>
<keyword evidence="14 16" id="KW-0486">Methionine biosynthesis</keyword>
<feature type="domain" description="AdoMet activation" evidence="22">
    <location>
        <begin position="981"/>
        <end position="1315"/>
    </location>
</feature>
<comment type="catalytic activity">
    <reaction evidence="16">
        <text>(6S)-5-methyl-5,6,7,8-tetrahydrofolate + L-homocysteine = (6S)-5,6,7,8-tetrahydrofolate + L-methionine</text>
        <dbReference type="Rhea" id="RHEA:11172"/>
        <dbReference type="ChEBI" id="CHEBI:18608"/>
        <dbReference type="ChEBI" id="CHEBI:57453"/>
        <dbReference type="ChEBI" id="CHEBI:57844"/>
        <dbReference type="ChEBI" id="CHEBI:58199"/>
        <dbReference type="EC" id="2.1.1.13"/>
    </reaction>
</comment>
<dbReference type="NCBIfam" id="NF007024">
    <property type="entry name" value="PRK09490.1"/>
    <property type="match status" value="1"/>
</dbReference>
<dbReference type="EMBL" id="BLBS01000008">
    <property type="protein sequence ID" value="GET86004.1"/>
    <property type="molecule type" value="Genomic_DNA"/>
</dbReference>
<evidence type="ECO:0000256" key="2">
    <source>
        <dbReference type="ARBA" id="ARBA00001956"/>
    </source>
</evidence>
<dbReference type="InterPro" id="IPR003759">
    <property type="entry name" value="Cbl-bd_cap"/>
</dbReference>
<dbReference type="GO" id="GO:0032259">
    <property type="term" value="P:methylation"/>
    <property type="evidence" value="ECO:0007669"/>
    <property type="project" value="UniProtKB-KW"/>
</dbReference>
<evidence type="ECO:0000256" key="10">
    <source>
        <dbReference type="ARBA" id="ARBA00022691"/>
    </source>
</evidence>
<dbReference type="GO" id="GO:0005829">
    <property type="term" value="C:cytosol"/>
    <property type="evidence" value="ECO:0007669"/>
    <property type="project" value="TreeGrafter"/>
</dbReference>
<feature type="binding site" evidence="18">
    <location>
        <position position="945"/>
    </location>
    <ligand>
        <name>methylcob(III)alamin</name>
        <dbReference type="ChEBI" id="CHEBI:28115"/>
    </ligand>
</feature>
<dbReference type="VEuPathDB" id="TriTrypDB:LtaPh_0700900"/>
<dbReference type="InterPro" id="IPR036594">
    <property type="entry name" value="Meth_synthase_dom"/>
</dbReference>
<dbReference type="InterPro" id="IPR033706">
    <property type="entry name" value="Met_synthase_B12-bd"/>
</dbReference>
<dbReference type="Gene3D" id="3.10.196.10">
    <property type="entry name" value="Vitamin B12-dependent methionine synthase, activation domain"/>
    <property type="match status" value="1"/>
</dbReference>
<evidence type="ECO:0000256" key="19">
    <source>
        <dbReference type="PROSITE-ProRule" id="PRU00333"/>
    </source>
</evidence>
<evidence type="ECO:0000256" key="5">
    <source>
        <dbReference type="ARBA" id="ARBA00012032"/>
    </source>
</evidence>
<feature type="binding site" evidence="18">
    <location>
        <position position="890"/>
    </location>
    <ligand>
        <name>methylcob(III)alamin</name>
        <dbReference type="ChEBI" id="CHEBI:28115"/>
    </ligand>
</feature>
<dbReference type="FunFam" id="1.10.1240.10:FF:000001">
    <property type="entry name" value="Methionine synthase"/>
    <property type="match status" value="1"/>
</dbReference>
<dbReference type="FunFam" id="3.40.50.280:FF:000001">
    <property type="entry name" value="Methionine synthase"/>
    <property type="match status" value="1"/>
</dbReference>
<dbReference type="SUPFAM" id="SSF82282">
    <property type="entry name" value="Homocysteine S-methyltransferase"/>
    <property type="match status" value="1"/>
</dbReference>
<dbReference type="SUPFAM" id="SSF47644">
    <property type="entry name" value="Methionine synthase domain"/>
    <property type="match status" value="1"/>
</dbReference>
<comment type="domain">
    <text evidence="16">Modular enzyme with four functionally distinct domains. The isolated Hcy-binding domain catalyzes methyl transfer from free methylcobalamin to homocysteine. The Hcy-binding domain in association with the pterin-binding domain catalyzes the methylation of cob(I)alamin by methyltetrahydrofolate and the methylation of homocysteine. The B12-binding domain binds the cofactor. The AdoMet activation domain binds S-adenosyl-L-methionine. Under aerobic conditions cob(I)alamin can be converted to inactive cob(II)alamin. Reductive methylation by S-adenosyl-L-methionine and flavodoxin regenerates methylcobalamin.</text>
</comment>
<feature type="domain" description="B12-binding N-terminal" evidence="24">
    <location>
        <begin position="725"/>
        <end position="821"/>
    </location>
</feature>
<accession>A0A640KAI5</accession>
<keyword evidence="12" id="KW-0677">Repeat</keyword>
<evidence type="ECO:0000256" key="14">
    <source>
        <dbReference type="ARBA" id="ARBA00023167"/>
    </source>
</evidence>
<evidence type="ECO:0000259" key="23">
    <source>
        <dbReference type="PROSITE" id="PS51332"/>
    </source>
</evidence>
<organism evidence="25 26">
    <name type="scientific">Leishmania tarentolae</name>
    <name type="common">Sauroleishmania tarentolae</name>
    <dbReference type="NCBI Taxonomy" id="5689"/>
    <lineage>
        <taxon>Eukaryota</taxon>
        <taxon>Discoba</taxon>
        <taxon>Euglenozoa</taxon>
        <taxon>Kinetoplastea</taxon>
        <taxon>Metakinetoplastina</taxon>
        <taxon>Trypanosomatida</taxon>
        <taxon>Trypanosomatidae</taxon>
        <taxon>Leishmaniinae</taxon>
        <taxon>Leishmania</taxon>
        <taxon>lizard Leishmania</taxon>
    </lineage>
</organism>
<dbReference type="PROSITE" id="PS50970">
    <property type="entry name" value="HCY"/>
    <property type="match status" value="1"/>
</dbReference>
<feature type="binding site" evidence="17 19">
    <location>
        <position position="380"/>
    </location>
    <ligand>
        <name>Zn(2+)</name>
        <dbReference type="ChEBI" id="CHEBI:29105"/>
    </ligand>
</feature>
<evidence type="ECO:0000256" key="13">
    <source>
        <dbReference type="ARBA" id="ARBA00022833"/>
    </source>
</evidence>
<dbReference type="PROSITE" id="PS50972">
    <property type="entry name" value="PTERIN_BINDING"/>
    <property type="match status" value="1"/>
</dbReference>
<dbReference type="UniPathway" id="UPA00051">
    <property type="reaction ID" value="UER00081"/>
</dbReference>
<evidence type="ECO:0000256" key="8">
    <source>
        <dbReference type="ARBA" id="ARBA00022628"/>
    </source>
</evidence>
<evidence type="ECO:0000256" key="18">
    <source>
        <dbReference type="PIRSR" id="PIRSR000381-2"/>
    </source>
</evidence>
<keyword evidence="9 16" id="KW-0808">Transferase</keyword>
<reference evidence="25" key="1">
    <citation type="submission" date="2019-11" db="EMBL/GenBank/DDBJ databases">
        <title>Leishmania tarentolae CDS.</title>
        <authorList>
            <person name="Goto Y."/>
            <person name="Yamagishi J."/>
        </authorList>
    </citation>
    <scope>NUCLEOTIDE SEQUENCE [LARGE SCALE GENOMIC DNA]</scope>
    <source>
        <strain evidence="25">Parrot Tar II</strain>
    </source>
</reference>
<evidence type="ECO:0000256" key="7">
    <source>
        <dbReference type="ARBA" id="ARBA00022605"/>
    </source>
</evidence>
<dbReference type="PANTHER" id="PTHR45833">
    <property type="entry name" value="METHIONINE SYNTHASE"/>
    <property type="match status" value="1"/>
</dbReference>
<feature type="binding site" evidence="18">
    <location>
        <position position="771"/>
    </location>
    <ligand>
        <name>methylcob(III)alamin</name>
        <dbReference type="ChEBI" id="CHEBI:28115"/>
    </ligand>
</feature>
<dbReference type="FunFam" id="3.20.20.330:FF:000001">
    <property type="entry name" value="Methionine synthase"/>
    <property type="match status" value="1"/>
</dbReference>
<evidence type="ECO:0000256" key="15">
    <source>
        <dbReference type="ARBA" id="ARBA00023285"/>
    </source>
</evidence>
<evidence type="ECO:0000259" key="21">
    <source>
        <dbReference type="PROSITE" id="PS50972"/>
    </source>
</evidence>
<feature type="domain" description="Hcy-binding" evidence="20">
    <location>
        <begin position="75"/>
        <end position="395"/>
    </location>
</feature>
<evidence type="ECO:0000313" key="26">
    <source>
        <dbReference type="Proteomes" id="UP000419144"/>
    </source>
</evidence>
<feature type="binding site" description="axial binding residue" evidence="17">
    <location>
        <position position="845"/>
    </location>
    <ligand>
        <name>methylcob(III)alamin</name>
        <dbReference type="ChEBI" id="CHEBI:28115"/>
    </ligand>
    <ligandPart>
        <name>Co</name>
        <dbReference type="ChEBI" id="CHEBI:27638"/>
    </ligandPart>
</feature>
<dbReference type="PROSITE" id="PS51332">
    <property type="entry name" value="B12_BINDING"/>
    <property type="match status" value="1"/>
</dbReference>
<keyword evidence="10 16" id="KW-0949">S-adenosyl-L-methionine</keyword>
<dbReference type="InterPro" id="IPR011822">
    <property type="entry name" value="MetH"/>
</dbReference>
<dbReference type="GO" id="GO:0046653">
    <property type="term" value="P:tetrahydrofolate metabolic process"/>
    <property type="evidence" value="ECO:0007669"/>
    <property type="project" value="TreeGrafter"/>
</dbReference>
<dbReference type="EC" id="2.1.1.13" evidence="5 16"/>
<dbReference type="Proteomes" id="UP000419144">
    <property type="component" value="Unassembled WGS sequence"/>
</dbReference>
<dbReference type="OrthoDB" id="261426at2759"/>
<evidence type="ECO:0000256" key="3">
    <source>
        <dbReference type="ARBA" id="ARBA00005178"/>
    </source>
</evidence>
<comment type="similarity">
    <text evidence="4">Belongs to the vitamin-B12 dependent methionine synthase family.</text>
</comment>
<comment type="caution">
    <text evidence="25">The sequence shown here is derived from an EMBL/GenBank/DDBJ whole genome shotgun (WGS) entry which is preliminary data.</text>
</comment>
<keyword evidence="15 16" id="KW-0170">Cobalt</keyword>
<evidence type="ECO:0000256" key="17">
    <source>
        <dbReference type="PIRSR" id="PIRSR000381-1"/>
    </source>
</evidence>
<dbReference type="Pfam" id="PF02310">
    <property type="entry name" value="B12-binding"/>
    <property type="match status" value="1"/>
</dbReference>
<feature type="binding site" evidence="17 19">
    <location>
        <position position="317"/>
    </location>
    <ligand>
        <name>Zn(2+)</name>
        <dbReference type="ChEBI" id="CHEBI:29105"/>
    </ligand>
</feature>
<dbReference type="InterPro" id="IPR050554">
    <property type="entry name" value="Met_Synthase/Corrinoid"/>
</dbReference>
<keyword evidence="11 16" id="KW-0479">Metal-binding</keyword>
<dbReference type="Pfam" id="PF02607">
    <property type="entry name" value="B12-binding_2"/>
    <property type="match status" value="1"/>
</dbReference>
<comment type="pathway">
    <text evidence="3 16">Amino-acid biosynthesis; L-methionine biosynthesis via de novo pathway; L-methionine from L-homocysteine (MetH route): step 1/1.</text>
</comment>
<dbReference type="GO" id="GO:0050667">
    <property type="term" value="P:homocysteine metabolic process"/>
    <property type="evidence" value="ECO:0007669"/>
    <property type="project" value="TreeGrafter"/>
</dbReference>
<dbReference type="PIRSF" id="PIRSF000381">
    <property type="entry name" value="MetH"/>
    <property type="match status" value="1"/>
</dbReference>
<feature type="binding site" evidence="18">
    <location>
        <position position="894"/>
    </location>
    <ligand>
        <name>methylcob(III)alamin</name>
        <dbReference type="ChEBI" id="CHEBI:28115"/>
    </ligand>
</feature>
<gene>
    <name evidence="25" type="ORF">LtaPh_0700900</name>
</gene>
<dbReference type="Gene3D" id="3.20.20.20">
    <property type="entry name" value="Dihydropteroate synthase-like"/>
    <property type="match status" value="1"/>
</dbReference>
<dbReference type="PANTHER" id="PTHR45833:SF1">
    <property type="entry name" value="METHIONINE SYNTHASE"/>
    <property type="match status" value="1"/>
</dbReference>
<dbReference type="SUPFAM" id="SSF52242">
    <property type="entry name" value="Cobalamin (vitamin B12)-binding domain"/>
    <property type="match status" value="1"/>
</dbReference>
<dbReference type="Gene3D" id="3.40.50.280">
    <property type="entry name" value="Cobalamin-binding domain"/>
    <property type="match status" value="1"/>
</dbReference>
<dbReference type="InterPro" id="IPR036589">
    <property type="entry name" value="HCY_dom_sf"/>
</dbReference>
<dbReference type="SUPFAM" id="SSF51717">
    <property type="entry name" value="Dihydropteroate synthetase-like"/>
    <property type="match status" value="1"/>
</dbReference>
<comment type="cofactor">
    <cofactor evidence="2 16 17">
        <name>methylcob(III)alamin</name>
        <dbReference type="ChEBI" id="CHEBI:28115"/>
    </cofactor>
</comment>